<proteinExistence type="predicted"/>
<dbReference type="InterPro" id="IPR003615">
    <property type="entry name" value="HNH_nuc"/>
</dbReference>
<keyword evidence="3" id="KW-1185">Reference proteome</keyword>
<dbReference type="GO" id="GO:0008270">
    <property type="term" value="F:zinc ion binding"/>
    <property type="evidence" value="ECO:0007669"/>
    <property type="project" value="InterPro"/>
</dbReference>
<dbReference type="AlphaFoldDB" id="A0AAP2CLD1"/>
<comment type="caution">
    <text evidence="2">The sequence shown here is derived from an EMBL/GenBank/DDBJ whole genome shotgun (WGS) entry which is preliminary data.</text>
</comment>
<dbReference type="RefSeq" id="WP_213946714.1">
    <property type="nucleotide sequence ID" value="NZ_JAHCMY010000021.1"/>
</dbReference>
<name>A0AAP2CLD1_9BACT</name>
<sequence>MAKTRNKVFEALEVVPANPRWAWCAQSEFLAVFTLWEDERKDGDIWHLYENDGYLNDQLGAKDLKKVLRNAIAKKIPARGIICYAADVTASPRSIKRIDDHELVKLKIYENSKGIFVKKKGVINCLTQISSIKKEKKRKNGIRDLDFIPVGNHSPDRALSIGFQVQRDQKVRNHVIKQAYGKCEYCGNGSFEMEGGLNYLEAHHIIGLAKKGKDTVDNVIALCPNHHREAHFGINAEELERVFAQKVKERNSLKNAHSFT</sequence>
<accession>A0AAP2CLD1</accession>
<evidence type="ECO:0000313" key="2">
    <source>
        <dbReference type="EMBL" id="MBS9525854.1"/>
    </source>
</evidence>
<dbReference type="SMART" id="SM00507">
    <property type="entry name" value="HNHc"/>
    <property type="match status" value="1"/>
</dbReference>
<dbReference type="Gene3D" id="1.10.30.50">
    <property type="match status" value="1"/>
</dbReference>
<dbReference type="GO" id="GO:0003676">
    <property type="term" value="F:nucleic acid binding"/>
    <property type="evidence" value="ECO:0007669"/>
    <property type="project" value="InterPro"/>
</dbReference>
<dbReference type="EMBL" id="JAHCMY010000021">
    <property type="protein sequence ID" value="MBS9525854.1"/>
    <property type="molecule type" value="Genomic_DNA"/>
</dbReference>
<evidence type="ECO:0000313" key="3">
    <source>
        <dbReference type="Proteomes" id="UP001319104"/>
    </source>
</evidence>
<dbReference type="GO" id="GO:0004519">
    <property type="term" value="F:endonuclease activity"/>
    <property type="evidence" value="ECO:0007669"/>
    <property type="project" value="UniProtKB-KW"/>
</dbReference>
<reference evidence="2 3" key="1">
    <citation type="submission" date="2021-05" db="EMBL/GenBank/DDBJ databases">
        <authorList>
            <person name="Zhang Z.D."/>
            <person name="Osman G."/>
        </authorList>
    </citation>
    <scope>NUCLEOTIDE SEQUENCE [LARGE SCALE GENOMIC DNA]</scope>
    <source>
        <strain evidence="2 3">KCTC 32217</strain>
    </source>
</reference>
<keyword evidence="2" id="KW-0255">Endonuclease</keyword>
<evidence type="ECO:0000259" key="1">
    <source>
        <dbReference type="SMART" id="SM00507"/>
    </source>
</evidence>
<gene>
    <name evidence="2" type="ORF">KI659_17670</name>
</gene>
<keyword evidence="2" id="KW-0540">Nuclease</keyword>
<organism evidence="2 3">
    <name type="scientific">Litoribacter ruber</name>
    <dbReference type="NCBI Taxonomy" id="702568"/>
    <lineage>
        <taxon>Bacteria</taxon>
        <taxon>Pseudomonadati</taxon>
        <taxon>Bacteroidota</taxon>
        <taxon>Cytophagia</taxon>
        <taxon>Cytophagales</taxon>
        <taxon>Cyclobacteriaceae</taxon>
        <taxon>Litoribacter</taxon>
    </lineage>
</organism>
<dbReference type="Proteomes" id="UP001319104">
    <property type="component" value="Unassembled WGS sequence"/>
</dbReference>
<feature type="domain" description="HNH nuclease" evidence="1">
    <location>
        <begin position="170"/>
        <end position="228"/>
    </location>
</feature>
<dbReference type="CDD" id="cd00085">
    <property type="entry name" value="HNHc"/>
    <property type="match status" value="1"/>
</dbReference>
<keyword evidence="2" id="KW-0378">Hydrolase</keyword>
<protein>
    <submittedName>
        <fullName evidence="2">HNH endonuclease</fullName>
    </submittedName>
</protein>
<dbReference type="Pfam" id="PF01844">
    <property type="entry name" value="HNH"/>
    <property type="match status" value="1"/>
</dbReference>
<dbReference type="InterPro" id="IPR002711">
    <property type="entry name" value="HNH"/>
</dbReference>